<dbReference type="EMBL" id="JAWWNJ010000069">
    <property type="protein sequence ID" value="KAK7007901.1"/>
    <property type="molecule type" value="Genomic_DNA"/>
</dbReference>
<name>A0AAW0AGB4_9AGAR</name>
<accession>A0AAW0AGB4</accession>
<evidence type="ECO:0000313" key="2">
    <source>
        <dbReference type="EMBL" id="KAK7007904.1"/>
    </source>
</evidence>
<reference evidence="2 3" key="1">
    <citation type="journal article" date="2024" name="J Genomics">
        <title>Draft genome sequencing and assembly of Favolaschia claudopus CIRM-BRFM 2984 isolated from oak limbs.</title>
        <authorList>
            <person name="Navarro D."/>
            <person name="Drula E."/>
            <person name="Chaduli D."/>
            <person name="Cazenave R."/>
            <person name="Ahrendt S."/>
            <person name="Wang J."/>
            <person name="Lipzen A."/>
            <person name="Daum C."/>
            <person name="Barry K."/>
            <person name="Grigoriev I.V."/>
            <person name="Favel A."/>
            <person name="Rosso M.N."/>
            <person name="Martin F."/>
        </authorList>
    </citation>
    <scope>NUCLEOTIDE SEQUENCE [LARGE SCALE GENOMIC DNA]</scope>
    <source>
        <strain evidence="2 3">CIRM-BRFM 2984</strain>
    </source>
</reference>
<evidence type="ECO:0000313" key="1">
    <source>
        <dbReference type="EMBL" id="KAK7007901.1"/>
    </source>
</evidence>
<keyword evidence="3" id="KW-1185">Reference proteome</keyword>
<organism evidence="2 3">
    <name type="scientific">Favolaschia claudopus</name>
    <dbReference type="NCBI Taxonomy" id="2862362"/>
    <lineage>
        <taxon>Eukaryota</taxon>
        <taxon>Fungi</taxon>
        <taxon>Dikarya</taxon>
        <taxon>Basidiomycota</taxon>
        <taxon>Agaricomycotina</taxon>
        <taxon>Agaricomycetes</taxon>
        <taxon>Agaricomycetidae</taxon>
        <taxon>Agaricales</taxon>
        <taxon>Marasmiineae</taxon>
        <taxon>Mycenaceae</taxon>
        <taxon>Favolaschia</taxon>
    </lineage>
</organism>
<dbReference type="EMBL" id="JAWWNJ010000069">
    <property type="protein sequence ID" value="KAK7007904.1"/>
    <property type="molecule type" value="Genomic_DNA"/>
</dbReference>
<comment type="caution">
    <text evidence="2">The sequence shown here is derived from an EMBL/GenBank/DDBJ whole genome shotgun (WGS) entry which is preliminary data.</text>
</comment>
<protein>
    <submittedName>
        <fullName evidence="2">Uncharacterized protein</fullName>
    </submittedName>
</protein>
<evidence type="ECO:0000313" key="3">
    <source>
        <dbReference type="Proteomes" id="UP001362999"/>
    </source>
</evidence>
<gene>
    <name evidence="1" type="ORF">R3P38DRAFT_2792033</name>
    <name evidence="2" type="ORF">R3P38DRAFT_2792035</name>
</gene>
<dbReference type="AlphaFoldDB" id="A0AAW0AGB4"/>
<sequence length="407" mass="45178">MLRNSGIRVQGRPDALERIGIIKFTYQRPASQPRAELRDLAAGRLTPRPQRVKRRVQMLFNDFLVVVVAAAAAPRSGAHSFEYTDRRPASGTFKQQRVQPPLNALLIVVVAAPPRSGAHSFDYMDRRPASGAFKTLSRRQANRTPGLSSSSLDSVCCFGTGRRAAHSYVSSSGERITCPSRVAHVDDYTYRRPAAGELFAQSHNSQVSTPIPSIPRLIFTLQIENFSAARPSSPLPTQNSIFRRPPSDTSTVLSEIFFFPLRGALATINTKPRDQNSRFRIPASETLSPLVFRFLFFPLRGAHLLSQICQVNKVEEIFFSAARLNCHFTANSLNRISHSSSFVPRLDGMNAQKTLTRTSNLPEVSTDFKFSLRTAQIRVFTASRPSRRAFSGRFKGPKIKNFPAGAG</sequence>
<dbReference type="Proteomes" id="UP001362999">
    <property type="component" value="Unassembled WGS sequence"/>
</dbReference>
<proteinExistence type="predicted"/>